<dbReference type="Proteomes" id="UP000627369">
    <property type="component" value="Unassembled WGS sequence"/>
</dbReference>
<dbReference type="EMBL" id="BNAS01000003">
    <property type="protein sequence ID" value="GHH73031.1"/>
    <property type="molecule type" value="Genomic_DNA"/>
</dbReference>
<reference evidence="1" key="2">
    <citation type="submission" date="2020-09" db="EMBL/GenBank/DDBJ databases">
        <authorList>
            <person name="Sun Q."/>
            <person name="Zhou Y."/>
        </authorList>
    </citation>
    <scope>NUCLEOTIDE SEQUENCE</scope>
    <source>
        <strain evidence="1">CGMCC 4.7398</strain>
    </source>
</reference>
<name>A0A919KVB6_9MICO</name>
<organism evidence="1 2">
    <name type="scientific">Promicromonospora soli</name>
    <dbReference type="NCBI Taxonomy" id="2035533"/>
    <lineage>
        <taxon>Bacteria</taxon>
        <taxon>Bacillati</taxon>
        <taxon>Actinomycetota</taxon>
        <taxon>Actinomycetes</taxon>
        <taxon>Micrococcales</taxon>
        <taxon>Promicromonosporaceae</taxon>
        <taxon>Promicromonospora</taxon>
    </lineage>
</organism>
<evidence type="ECO:0000313" key="1">
    <source>
        <dbReference type="EMBL" id="GHH73031.1"/>
    </source>
</evidence>
<proteinExistence type="predicted"/>
<sequence length="63" mass="6270">MNAFSSKSASAPWGAKMVITSSGEVSGPDEQAESAPAETANAAPAAAARANLLVIFDCLSLTS</sequence>
<comment type="caution">
    <text evidence="1">The sequence shown here is derived from an EMBL/GenBank/DDBJ whole genome shotgun (WGS) entry which is preliminary data.</text>
</comment>
<gene>
    <name evidence="1" type="ORF">GCM10017772_23560</name>
</gene>
<reference evidence="1" key="1">
    <citation type="journal article" date="2014" name="Int. J. Syst. Evol. Microbiol.">
        <title>Complete genome sequence of Corynebacterium casei LMG S-19264T (=DSM 44701T), isolated from a smear-ripened cheese.</title>
        <authorList>
            <consortium name="US DOE Joint Genome Institute (JGI-PGF)"/>
            <person name="Walter F."/>
            <person name="Albersmeier A."/>
            <person name="Kalinowski J."/>
            <person name="Ruckert C."/>
        </authorList>
    </citation>
    <scope>NUCLEOTIDE SEQUENCE</scope>
    <source>
        <strain evidence="1">CGMCC 4.7398</strain>
    </source>
</reference>
<keyword evidence="2" id="KW-1185">Reference proteome</keyword>
<dbReference type="AlphaFoldDB" id="A0A919KVB6"/>
<protein>
    <submittedName>
        <fullName evidence="1">Uncharacterized protein</fullName>
    </submittedName>
</protein>
<accession>A0A919KVB6</accession>
<evidence type="ECO:0000313" key="2">
    <source>
        <dbReference type="Proteomes" id="UP000627369"/>
    </source>
</evidence>